<organism evidence="6 7">
    <name type="scientific">Celeribacter ethanolicus</name>
    <dbReference type="NCBI Taxonomy" id="1758178"/>
    <lineage>
        <taxon>Bacteria</taxon>
        <taxon>Pseudomonadati</taxon>
        <taxon>Pseudomonadota</taxon>
        <taxon>Alphaproteobacteria</taxon>
        <taxon>Rhodobacterales</taxon>
        <taxon>Roseobacteraceae</taxon>
        <taxon>Celeribacter</taxon>
    </lineage>
</organism>
<dbReference type="InterPro" id="IPR039536">
    <property type="entry name" value="TetR_C_Proteobacteria"/>
</dbReference>
<dbReference type="PANTHER" id="PTHR30055:SF146">
    <property type="entry name" value="HTH-TYPE TRANSCRIPTIONAL DUAL REGULATOR CECR"/>
    <property type="match status" value="1"/>
</dbReference>
<reference evidence="6 7" key="1">
    <citation type="submission" date="2017-06" db="EMBL/GenBank/DDBJ databases">
        <title>Celeribacter sp. TSPH2 complete genome sequence.</title>
        <authorList>
            <person name="Woo J.-H."/>
            <person name="Kim H.-S."/>
        </authorList>
    </citation>
    <scope>NUCLEOTIDE SEQUENCE [LARGE SCALE GENOMIC DNA]</scope>
    <source>
        <strain evidence="6 7">TSPH2</strain>
    </source>
</reference>
<evidence type="ECO:0000256" key="3">
    <source>
        <dbReference type="ARBA" id="ARBA00023163"/>
    </source>
</evidence>
<evidence type="ECO:0000256" key="2">
    <source>
        <dbReference type="ARBA" id="ARBA00023125"/>
    </source>
</evidence>
<feature type="DNA-binding region" description="H-T-H motif" evidence="4">
    <location>
        <begin position="34"/>
        <end position="53"/>
    </location>
</feature>
<keyword evidence="7" id="KW-1185">Reference proteome</keyword>
<keyword evidence="3" id="KW-0804">Transcription</keyword>
<dbReference type="PROSITE" id="PS01081">
    <property type="entry name" value="HTH_TETR_1"/>
    <property type="match status" value="1"/>
</dbReference>
<dbReference type="Pfam" id="PF14246">
    <property type="entry name" value="TetR_C_7"/>
    <property type="match status" value="1"/>
</dbReference>
<keyword evidence="2 4" id="KW-0238">DNA-binding</keyword>
<keyword evidence="1" id="KW-0805">Transcription regulation</keyword>
<dbReference type="InterPro" id="IPR001647">
    <property type="entry name" value="HTH_TetR"/>
</dbReference>
<dbReference type="OrthoDB" id="9816431at2"/>
<dbReference type="PRINTS" id="PR00455">
    <property type="entry name" value="HTHTETR"/>
</dbReference>
<sequence>MDQTEAIIKKGRKYAQVIEGARTVFLRDGFEGASVDDIAREAKVSKATLYSYVPDKRVLFLEVAALEAARQADAFTERMDENQPPHTLLPSAGRKILDFLLSDFGTAVYRIAVAESLRFPEVGQRFYDSGPGLVKKRLSQYLASATARGELQIDDIELAAEQFAELCKVRLVPMRTFQMSFEIDDIQKQDIVDSAVAMFLARYGATQ</sequence>
<dbReference type="SUPFAM" id="SSF48498">
    <property type="entry name" value="Tetracyclin repressor-like, C-terminal domain"/>
    <property type="match status" value="1"/>
</dbReference>
<dbReference type="InterPro" id="IPR023772">
    <property type="entry name" value="DNA-bd_HTH_TetR-type_CS"/>
</dbReference>
<evidence type="ECO:0000313" key="6">
    <source>
        <dbReference type="EMBL" id="ATG48634.1"/>
    </source>
</evidence>
<name>A0A291GF38_9RHOB</name>
<dbReference type="SUPFAM" id="SSF46689">
    <property type="entry name" value="Homeodomain-like"/>
    <property type="match status" value="1"/>
</dbReference>
<dbReference type="InterPro" id="IPR050109">
    <property type="entry name" value="HTH-type_TetR-like_transc_reg"/>
</dbReference>
<dbReference type="InterPro" id="IPR009057">
    <property type="entry name" value="Homeodomain-like_sf"/>
</dbReference>
<dbReference type="Pfam" id="PF00440">
    <property type="entry name" value="TetR_N"/>
    <property type="match status" value="1"/>
</dbReference>
<dbReference type="PANTHER" id="PTHR30055">
    <property type="entry name" value="HTH-TYPE TRANSCRIPTIONAL REGULATOR RUTR"/>
    <property type="match status" value="1"/>
</dbReference>
<evidence type="ECO:0000256" key="1">
    <source>
        <dbReference type="ARBA" id="ARBA00023015"/>
    </source>
</evidence>
<dbReference type="FunFam" id="1.10.10.60:FF:000141">
    <property type="entry name" value="TetR family transcriptional regulator"/>
    <property type="match status" value="1"/>
</dbReference>
<accession>A0A291GF38</accession>
<dbReference type="Gene3D" id="1.10.10.60">
    <property type="entry name" value="Homeodomain-like"/>
    <property type="match status" value="1"/>
</dbReference>
<dbReference type="Proteomes" id="UP000217935">
    <property type="component" value="Chromosome"/>
</dbReference>
<proteinExistence type="predicted"/>
<dbReference type="GO" id="GO:0003700">
    <property type="term" value="F:DNA-binding transcription factor activity"/>
    <property type="evidence" value="ECO:0007669"/>
    <property type="project" value="TreeGrafter"/>
</dbReference>
<dbReference type="AlphaFoldDB" id="A0A291GF38"/>
<evidence type="ECO:0000313" key="7">
    <source>
        <dbReference type="Proteomes" id="UP000217935"/>
    </source>
</evidence>
<gene>
    <name evidence="6" type="ORF">CEW89_14345</name>
</gene>
<dbReference type="EMBL" id="CP022196">
    <property type="protein sequence ID" value="ATG48634.1"/>
    <property type="molecule type" value="Genomic_DNA"/>
</dbReference>
<dbReference type="InterPro" id="IPR036271">
    <property type="entry name" value="Tet_transcr_reg_TetR-rel_C_sf"/>
</dbReference>
<evidence type="ECO:0000256" key="4">
    <source>
        <dbReference type="PROSITE-ProRule" id="PRU00335"/>
    </source>
</evidence>
<dbReference type="RefSeq" id="WP_096806358.1">
    <property type="nucleotide sequence ID" value="NZ_CP022196.1"/>
</dbReference>
<dbReference type="PROSITE" id="PS50977">
    <property type="entry name" value="HTH_TETR_2"/>
    <property type="match status" value="1"/>
</dbReference>
<dbReference type="Gene3D" id="1.10.357.10">
    <property type="entry name" value="Tetracycline Repressor, domain 2"/>
    <property type="match status" value="1"/>
</dbReference>
<evidence type="ECO:0000259" key="5">
    <source>
        <dbReference type="PROSITE" id="PS50977"/>
    </source>
</evidence>
<protein>
    <submittedName>
        <fullName evidence="6">TetR family transcriptional regulator</fullName>
    </submittedName>
</protein>
<dbReference type="GO" id="GO:0000976">
    <property type="term" value="F:transcription cis-regulatory region binding"/>
    <property type="evidence" value="ECO:0007669"/>
    <property type="project" value="TreeGrafter"/>
</dbReference>
<dbReference type="KEGG" id="ceh:CEW89_14345"/>
<feature type="domain" description="HTH tetR-type" evidence="5">
    <location>
        <begin position="11"/>
        <end position="71"/>
    </location>
</feature>
<dbReference type="STRING" id="1758178.GCA_001550095_02009"/>